<keyword evidence="1" id="KW-0808">Transferase</keyword>
<gene>
    <name evidence="1" type="primary">TPT1_2</name>
    <name evidence="1" type="ORF">LTR37_008701</name>
</gene>
<proteinExistence type="predicted"/>
<name>A0ACC3N9P5_9PEZI</name>
<evidence type="ECO:0000313" key="1">
    <source>
        <dbReference type="EMBL" id="KAK3713016.1"/>
    </source>
</evidence>
<dbReference type="EMBL" id="JAUTXU010000065">
    <property type="protein sequence ID" value="KAK3713016.1"/>
    <property type="molecule type" value="Genomic_DNA"/>
</dbReference>
<protein>
    <submittedName>
        <fullName evidence="1">tRNA 2'-phosphotransferase</fullName>
        <ecNumber evidence="1">2.7.1.160</ecNumber>
    </submittedName>
</protein>
<keyword evidence="2" id="KW-1185">Reference proteome</keyword>
<reference evidence="1" key="1">
    <citation type="submission" date="2023-07" db="EMBL/GenBank/DDBJ databases">
        <title>Black Yeasts Isolated from many extreme environments.</title>
        <authorList>
            <person name="Coleine C."/>
            <person name="Stajich J.E."/>
            <person name="Selbmann L."/>
        </authorList>
    </citation>
    <scope>NUCLEOTIDE SEQUENCE</scope>
    <source>
        <strain evidence="1">CCFEE 5714</strain>
    </source>
</reference>
<sequence length="274" mass="29535">MGRGGRGGGRGGREPLPRSVQVSKKLSYLLRHGAEKEGLELDASGFVNVQEILDNRNIRSLKVSFDEVRDIVRENDKQRFSMVPVVAPAEVDGGDQPPLPSNDPKDWKIRANQGHSLKVESEGLLQPITVDNIPETAVHGTTHAAWPLIVASGGLKPMGRNHVHFASGLPVGFMSIQDLNEDTAAAPPVISGMRKSSTILMFLDVRKAMEAGMKFGTSDNGVILTEGNDKGVVPLDFFKRVEDRTGMGVLVEDGRVVKEAPKEWAGKGKGKGKG</sequence>
<evidence type="ECO:0000313" key="2">
    <source>
        <dbReference type="Proteomes" id="UP001281147"/>
    </source>
</evidence>
<organism evidence="1 2">
    <name type="scientific">Vermiconidia calcicola</name>
    <dbReference type="NCBI Taxonomy" id="1690605"/>
    <lineage>
        <taxon>Eukaryota</taxon>
        <taxon>Fungi</taxon>
        <taxon>Dikarya</taxon>
        <taxon>Ascomycota</taxon>
        <taxon>Pezizomycotina</taxon>
        <taxon>Dothideomycetes</taxon>
        <taxon>Dothideomycetidae</taxon>
        <taxon>Mycosphaerellales</taxon>
        <taxon>Extremaceae</taxon>
        <taxon>Vermiconidia</taxon>
    </lineage>
</organism>
<comment type="caution">
    <text evidence="1">The sequence shown here is derived from an EMBL/GenBank/DDBJ whole genome shotgun (WGS) entry which is preliminary data.</text>
</comment>
<dbReference type="EC" id="2.7.1.160" evidence="1"/>
<dbReference type="Proteomes" id="UP001281147">
    <property type="component" value="Unassembled WGS sequence"/>
</dbReference>
<accession>A0ACC3N9P5</accession>